<dbReference type="OMA" id="SAFTGTC"/>
<dbReference type="Gene3D" id="2.30.30.40">
    <property type="entry name" value="SH3 Domains"/>
    <property type="match status" value="1"/>
</dbReference>
<feature type="compositionally biased region" description="Polar residues" evidence="3">
    <location>
        <begin position="175"/>
        <end position="192"/>
    </location>
</feature>
<dbReference type="RefSeq" id="XP_011388955.1">
    <property type="nucleotide sequence ID" value="XM_011390653.1"/>
</dbReference>
<dbReference type="SUPFAM" id="SSF50044">
    <property type="entry name" value="SH3-domain"/>
    <property type="match status" value="1"/>
</dbReference>
<proteinExistence type="predicted"/>
<evidence type="ECO:0000256" key="3">
    <source>
        <dbReference type="SAM" id="MobiDB-lite"/>
    </source>
</evidence>
<dbReference type="InterPro" id="IPR001452">
    <property type="entry name" value="SH3_domain"/>
</dbReference>
<dbReference type="PROSITE" id="PS50002">
    <property type="entry name" value="SH3"/>
    <property type="match status" value="1"/>
</dbReference>
<evidence type="ECO:0000259" key="5">
    <source>
        <dbReference type="PROSITE" id="PS50195"/>
    </source>
</evidence>
<dbReference type="GO" id="GO:0016197">
    <property type="term" value="P:endosomal transport"/>
    <property type="evidence" value="ECO:0000318"/>
    <property type="project" value="GO_Central"/>
</dbReference>
<feature type="compositionally biased region" description="Polar residues" evidence="3">
    <location>
        <begin position="1552"/>
        <end position="1562"/>
    </location>
</feature>
<feature type="compositionally biased region" description="Low complexity" evidence="3">
    <location>
        <begin position="514"/>
        <end position="529"/>
    </location>
</feature>
<keyword evidence="7" id="KW-1185">Reference proteome</keyword>
<evidence type="ECO:0000313" key="6">
    <source>
        <dbReference type="EMBL" id="KIS69198.1"/>
    </source>
</evidence>
<dbReference type="PANTHER" id="PTHR45827">
    <property type="entry name" value="SORTING NEXIN"/>
    <property type="match status" value="1"/>
</dbReference>
<feature type="domain" description="SH3" evidence="4">
    <location>
        <begin position="575"/>
        <end position="641"/>
    </location>
</feature>
<dbReference type="STRING" id="237631.A0A0D1CRH0"/>
<dbReference type="InterPro" id="IPR027267">
    <property type="entry name" value="AH/BAR_dom_sf"/>
</dbReference>
<feature type="region of interest" description="Disordered" evidence="3">
    <location>
        <begin position="356"/>
        <end position="443"/>
    </location>
</feature>
<dbReference type="Pfam" id="PF00787">
    <property type="entry name" value="PX"/>
    <property type="match status" value="1"/>
</dbReference>
<dbReference type="GO" id="GO:0006897">
    <property type="term" value="P:endocytosis"/>
    <property type="evidence" value="ECO:0000318"/>
    <property type="project" value="GO_Central"/>
</dbReference>
<feature type="compositionally biased region" description="Polar residues" evidence="3">
    <location>
        <begin position="489"/>
        <end position="501"/>
    </location>
</feature>
<dbReference type="GO" id="GO:0031410">
    <property type="term" value="C:cytoplasmic vesicle"/>
    <property type="evidence" value="ECO:0000318"/>
    <property type="project" value="GO_Central"/>
</dbReference>
<evidence type="ECO:0000259" key="4">
    <source>
        <dbReference type="PROSITE" id="PS50002"/>
    </source>
</evidence>
<evidence type="ECO:0000256" key="1">
    <source>
        <dbReference type="ARBA" id="ARBA00022443"/>
    </source>
</evidence>
<feature type="region of interest" description="Disordered" evidence="3">
    <location>
        <begin position="462"/>
        <end position="538"/>
    </location>
</feature>
<feature type="region of interest" description="Disordered" evidence="3">
    <location>
        <begin position="1"/>
        <end position="38"/>
    </location>
</feature>
<keyword evidence="1 2" id="KW-0728">SH3 domain</keyword>
<dbReference type="PANTHER" id="PTHR45827:SF1">
    <property type="entry name" value="SORTING NEXIN"/>
    <property type="match status" value="1"/>
</dbReference>
<evidence type="ECO:0000256" key="2">
    <source>
        <dbReference type="PROSITE-ProRule" id="PRU00192"/>
    </source>
</evidence>
<dbReference type="GeneID" id="23563266"/>
<dbReference type="InterPro" id="IPR036028">
    <property type="entry name" value="SH3-like_dom_sf"/>
</dbReference>
<dbReference type="Gene3D" id="3.30.1520.10">
    <property type="entry name" value="Phox-like domain"/>
    <property type="match status" value="1"/>
</dbReference>
<protein>
    <recommendedName>
        <fullName evidence="8">Sorting nexin 9</fullName>
    </recommendedName>
</protein>
<dbReference type="PROSITE" id="PS50195">
    <property type="entry name" value="PX"/>
    <property type="match status" value="1"/>
</dbReference>
<dbReference type="GO" id="GO:0097320">
    <property type="term" value="P:plasma membrane tubulation"/>
    <property type="evidence" value="ECO:0000318"/>
    <property type="project" value="GO_Central"/>
</dbReference>
<feature type="compositionally biased region" description="Polar residues" evidence="3">
    <location>
        <begin position="392"/>
        <end position="402"/>
    </location>
</feature>
<feature type="compositionally biased region" description="Basic and acidic residues" evidence="3">
    <location>
        <begin position="1536"/>
        <end position="1551"/>
    </location>
</feature>
<feature type="compositionally biased region" description="Low complexity" evidence="3">
    <location>
        <begin position="412"/>
        <end position="427"/>
    </location>
</feature>
<feature type="compositionally biased region" description="Low complexity" evidence="3">
    <location>
        <begin position="1"/>
        <end position="24"/>
    </location>
</feature>
<dbReference type="Proteomes" id="UP000000561">
    <property type="component" value="Chromosome 6"/>
</dbReference>
<dbReference type="CDD" id="cd06862">
    <property type="entry name" value="PX_SNX9_18_like"/>
    <property type="match status" value="1"/>
</dbReference>
<dbReference type="InterPro" id="IPR036871">
    <property type="entry name" value="PX_dom_sf"/>
</dbReference>
<accession>A0A0D1CRH0</accession>
<dbReference type="Gene3D" id="1.20.1270.60">
    <property type="entry name" value="Arfaptin homology (AH) domain/BAR domain"/>
    <property type="match status" value="1"/>
</dbReference>
<dbReference type="Pfam" id="PF10456">
    <property type="entry name" value="BAR_3_WASP_bdg"/>
    <property type="match status" value="1"/>
</dbReference>
<dbReference type="eggNOG" id="KOG2528">
    <property type="taxonomic scope" value="Eukaryota"/>
</dbReference>
<dbReference type="SUPFAM" id="SSF64268">
    <property type="entry name" value="PX domain"/>
    <property type="match status" value="1"/>
</dbReference>
<feature type="region of interest" description="Disordered" evidence="3">
    <location>
        <begin position="175"/>
        <end position="195"/>
    </location>
</feature>
<sequence length="1562" mass="167957">MSPLDSSPTPSLDSASSSLSGTLSRPPPPPKPSHLSSAFTGTCNSIALRHYIQTHNTGGSFTTHSPSTFSISRAHLGHGYDSSTLDHFVDAFDTSSDDEGDGRIQSPSARPTVRGRTYTAPSVSRVVDASSQDTDSMAHPSHLLGNELITIDASGPSRVGNLRSLFESALPSNSTSTVVSRQNTGIASQHTGTRAKPRISNQVRMLQAQITGDRFNGIAGAFHVADIRSSVVYQKPQTATKHRRDHIDQSQDDSIYATATQNLLGEALKMDAQVIPPAANHGSIQTSFSGSFPSERSITAEPTSIDSDATVTRATSPKTVLTSSRIRTITAQHDRDDSSATIKPSHCNLNVSSVSETISRSGTIHPQDAVSDTVRRRSTRLVSGGTRGRLSSVFTASPSSSERGGIAENGNAAASPASSIASRSASDAELEAERSREPSMLIADDDDLSFSQSSLHLRANDGSCFDLDSRSTHTSPTKTATVRRAKPNAVTTAKAQIISNTDASSSSKSEEDASANPSSASSPSMALEPKPSIKVADPGAENDTAQLVRPESSLHQTETLTLLTPRPVSARLPHGIGKPARALYDFEGEAAFNELSVRAGQPFDILNEQLAGGWSLGLIWDENGVPTRGLIPQGFYCLIQDFTRSPEPAQGSEPPPMPDLVETGPGVANISLAARTAASSDRSKASLISDVGSPASSPNSKPGSPGQVQVQDGPIALTETPFAPSESVPEIAKQNTLKLRSPPDDVMTCEPNLISVSAFLEISNEAAQWQQVKRQDATILPDAIEAAPSASDEPPVLANLGVAIDGMPASSTESHPFDWSAVRADQSPSLEAVSLPSEAISTVEPTTANAIPVSMAESTLTAGSDWKGSLFGKKTFNRFASFVTSGAEDYVLSDGDLHVNERSRTIARKVSEGKPIGVLVPALTEVTEEDQEGAIVKHGRESTDTGLEAQTETSEVVICATDPNQHFVIAGPAGPKWKSRSAPFLVQVHHPEKRTKLNGMHEYTIYHVTSTYPLGDQSDAVSGSQGCIPYDPLGGPHPAGAQVTVLRRFTQFEWLHQVLAKHFSALLIHPVPEKQYSGRFASDFIETRRADLEMWMSRLVRHPVLRYSEPLRFFLSCEDEVDWRSYAANLLRYGCSTGKTIQGGVFAHTWHPEFNFDASEAEIEADRMEAFLKAQEKTINGVGGHNAGKHGLLAAYKAHREGNMGTSSTYRDLSYTLLRTLTGAGAGPSDDGISTSADAHRILGPPMGNVGKRSDTGATNEHGAWCWREDCLNCLNLTSALQNTAECMQNVADIYESHARETLLRQHERFKEVSRPYTMAQALLETHRTTLTRYQEATCDAWADGDEQDKDKIGRGGDSVRPEEAEKIAARCETVLNVTLSEMDRLHDERVQDYHALGRSLLDGEIELYESILEQLKAARLHYNEEYYERETDFHVLASRYQADLGKPKKPSAPLLMPSAAQAASGGLKGGVGLLISQATGGRLEGVDRTPLASPRIGGGGHGTIRGAENRGLRESTNVLHQSSADVALKTCARQHHVDSSEQPHQRRDQSRTSSYFSAIWR</sequence>
<feature type="domain" description="PX" evidence="5">
    <location>
        <begin position="984"/>
        <end position="1121"/>
    </location>
</feature>
<feature type="region of interest" description="Disordered" evidence="3">
    <location>
        <begin position="645"/>
        <end position="664"/>
    </location>
</feature>
<feature type="region of interest" description="Disordered" evidence="3">
    <location>
        <begin position="1533"/>
        <end position="1562"/>
    </location>
</feature>
<name>A0A0D1CRH0_MYCMD</name>
<dbReference type="SMART" id="SM00312">
    <property type="entry name" value="PX"/>
    <property type="match status" value="1"/>
</dbReference>
<feature type="region of interest" description="Disordered" evidence="3">
    <location>
        <begin position="93"/>
        <end position="118"/>
    </location>
</feature>
<gene>
    <name evidence="6" type="ORF">UMAG_02548</name>
</gene>
<feature type="region of interest" description="Disordered" evidence="3">
    <location>
        <begin position="681"/>
        <end position="711"/>
    </location>
</feature>
<dbReference type="OrthoDB" id="10254720at2759"/>
<dbReference type="VEuPathDB" id="FungiDB:UMAG_02548"/>
<dbReference type="InterPro" id="IPR001683">
    <property type="entry name" value="PX_dom"/>
</dbReference>
<feature type="compositionally biased region" description="Polar residues" evidence="3">
    <location>
        <begin position="694"/>
        <end position="710"/>
    </location>
</feature>
<dbReference type="EMBL" id="CM003145">
    <property type="protein sequence ID" value="KIS69198.1"/>
    <property type="molecule type" value="Genomic_DNA"/>
</dbReference>
<dbReference type="InParanoid" id="A0A0D1CRH0"/>
<organism evidence="6 7">
    <name type="scientific">Mycosarcoma maydis</name>
    <name type="common">Corn smut fungus</name>
    <name type="synonym">Ustilago maydis</name>
    <dbReference type="NCBI Taxonomy" id="5270"/>
    <lineage>
        <taxon>Eukaryota</taxon>
        <taxon>Fungi</taxon>
        <taxon>Dikarya</taxon>
        <taxon>Basidiomycota</taxon>
        <taxon>Ustilaginomycotina</taxon>
        <taxon>Ustilaginomycetes</taxon>
        <taxon>Ustilaginales</taxon>
        <taxon>Ustilaginaceae</taxon>
        <taxon>Mycosarcoma</taxon>
    </lineage>
</organism>
<evidence type="ECO:0008006" key="8">
    <source>
        <dbReference type="Google" id="ProtNLM"/>
    </source>
</evidence>
<dbReference type="GO" id="GO:0005886">
    <property type="term" value="C:plasma membrane"/>
    <property type="evidence" value="ECO:0000318"/>
    <property type="project" value="GO_Central"/>
</dbReference>
<dbReference type="KEGG" id="uma:UMAG_02548"/>
<feature type="region of interest" description="Disordered" evidence="3">
    <location>
        <begin position="1486"/>
        <end position="1511"/>
    </location>
</feature>
<reference evidence="6 7" key="1">
    <citation type="journal article" date="2006" name="Nature">
        <title>Insights from the genome of the biotrophic fungal plant pathogen Ustilago maydis.</title>
        <authorList>
            <person name="Kamper J."/>
            <person name="Kahmann R."/>
            <person name="Bolker M."/>
            <person name="Ma L.J."/>
            <person name="Brefort T."/>
            <person name="Saville B.J."/>
            <person name="Banuett F."/>
            <person name="Kronstad J.W."/>
            <person name="Gold S.E."/>
            <person name="Muller O."/>
            <person name="Perlin M.H."/>
            <person name="Wosten H.A."/>
            <person name="de Vries R."/>
            <person name="Ruiz-Herrera J."/>
            <person name="Reynaga-Pena C.G."/>
            <person name="Snetselaar K."/>
            <person name="McCann M."/>
            <person name="Perez-Martin J."/>
            <person name="Feldbrugge M."/>
            <person name="Basse C.W."/>
            <person name="Steinberg G."/>
            <person name="Ibeas J.I."/>
            <person name="Holloman W."/>
            <person name="Guzman P."/>
            <person name="Farman M."/>
            <person name="Stajich J.E."/>
            <person name="Sentandreu R."/>
            <person name="Gonzalez-Prieto J.M."/>
            <person name="Kennell J.C."/>
            <person name="Molina L."/>
            <person name="Schirawski J."/>
            <person name="Mendoza-Mendoza A."/>
            <person name="Greilinger D."/>
            <person name="Munch K."/>
            <person name="Rossel N."/>
            <person name="Scherer M."/>
            <person name="Vranes M."/>
            <person name="Ladendorf O."/>
            <person name="Vincon V."/>
            <person name="Fuchs U."/>
            <person name="Sandrock B."/>
            <person name="Meng S."/>
            <person name="Ho E.C."/>
            <person name="Cahill M.J."/>
            <person name="Boyce K.J."/>
            <person name="Klose J."/>
            <person name="Klosterman S.J."/>
            <person name="Deelstra H.J."/>
            <person name="Ortiz-Castellanos L."/>
            <person name="Li W."/>
            <person name="Sanchez-Alonso P."/>
            <person name="Schreier P.H."/>
            <person name="Hauser-Hahn I."/>
            <person name="Vaupel M."/>
            <person name="Koopmann E."/>
            <person name="Friedrich G."/>
            <person name="Voss H."/>
            <person name="Schluter T."/>
            <person name="Margolis J."/>
            <person name="Platt D."/>
            <person name="Swimmer C."/>
            <person name="Gnirke A."/>
            <person name="Chen F."/>
            <person name="Vysotskaia V."/>
            <person name="Mannhaupt G."/>
            <person name="Guldener U."/>
            <person name="Munsterkotter M."/>
            <person name="Haase D."/>
            <person name="Oesterheld M."/>
            <person name="Mewes H.W."/>
            <person name="Mauceli E.W."/>
            <person name="DeCaprio D."/>
            <person name="Wade C.M."/>
            <person name="Butler J."/>
            <person name="Young S."/>
            <person name="Jaffe D.B."/>
            <person name="Calvo S."/>
            <person name="Nusbaum C."/>
            <person name="Galagan J."/>
            <person name="Birren B.W."/>
        </authorList>
    </citation>
    <scope>NUCLEOTIDE SEQUENCE [LARGE SCALE GENOMIC DNA]</scope>
    <source>
        <strain evidence="7">DSM 14603 / FGSC 9021 / UM521</strain>
    </source>
</reference>
<dbReference type="InterPro" id="IPR019497">
    <property type="entry name" value="Sorting_nexin_WASP-bd-dom"/>
</dbReference>
<evidence type="ECO:0000313" key="7">
    <source>
        <dbReference type="Proteomes" id="UP000000561"/>
    </source>
</evidence>
<dbReference type="GO" id="GO:0035091">
    <property type="term" value="F:phosphatidylinositol binding"/>
    <property type="evidence" value="ECO:0000318"/>
    <property type="project" value="GO_Central"/>
</dbReference>